<reference evidence="6 7" key="1">
    <citation type="submission" date="2020-07" db="EMBL/GenBank/DDBJ databases">
        <authorList>
            <person name="Maaloum M."/>
        </authorList>
    </citation>
    <scope>NUCLEOTIDE SEQUENCE [LARGE SCALE GENOMIC DNA]</scope>
    <source>
        <strain evidence="6 7">GCS-AN-3</strain>
    </source>
</reference>
<proteinExistence type="predicted"/>
<keyword evidence="4" id="KW-0812">Transmembrane</keyword>
<evidence type="ECO:0000256" key="2">
    <source>
        <dbReference type="ARBA" id="ARBA00022777"/>
    </source>
</evidence>
<dbReference type="AlphaFoldDB" id="A0A853IP42"/>
<feature type="transmembrane region" description="Helical" evidence="4">
    <location>
        <begin position="405"/>
        <end position="425"/>
    </location>
</feature>
<protein>
    <recommendedName>
        <fullName evidence="5">Histidine kinase domain-containing protein</fullName>
    </recommendedName>
</protein>
<keyword evidence="1" id="KW-0808">Transferase</keyword>
<keyword evidence="3" id="KW-0902">Two-component regulatory system</keyword>
<dbReference type="Pfam" id="PF02518">
    <property type="entry name" value="HATPase_c"/>
    <property type="match status" value="1"/>
</dbReference>
<dbReference type="Proteomes" id="UP000589716">
    <property type="component" value="Unassembled WGS sequence"/>
</dbReference>
<dbReference type="RefSeq" id="WP_180550720.1">
    <property type="nucleotide sequence ID" value="NZ_JACCKX010000001.1"/>
</dbReference>
<keyword evidence="4" id="KW-0472">Membrane</keyword>
<evidence type="ECO:0000256" key="4">
    <source>
        <dbReference type="SAM" id="Phobius"/>
    </source>
</evidence>
<dbReference type="InterPro" id="IPR003594">
    <property type="entry name" value="HATPase_dom"/>
</dbReference>
<dbReference type="SMART" id="SM00387">
    <property type="entry name" value="HATPase_c"/>
    <property type="match status" value="1"/>
</dbReference>
<evidence type="ECO:0000256" key="1">
    <source>
        <dbReference type="ARBA" id="ARBA00022679"/>
    </source>
</evidence>
<dbReference type="EMBL" id="JACCKX010000001">
    <property type="protein sequence ID" value="NZA02383.1"/>
    <property type="molecule type" value="Genomic_DNA"/>
</dbReference>
<feature type="transmembrane region" description="Helical" evidence="4">
    <location>
        <begin position="347"/>
        <end position="368"/>
    </location>
</feature>
<feature type="transmembrane region" description="Helical" evidence="4">
    <location>
        <begin position="437"/>
        <end position="456"/>
    </location>
</feature>
<dbReference type="InterPro" id="IPR036890">
    <property type="entry name" value="HATPase_C_sf"/>
</dbReference>
<comment type="caution">
    <text evidence="6">The sequence shown here is derived from an EMBL/GenBank/DDBJ whole genome shotgun (WGS) entry which is preliminary data.</text>
</comment>
<feature type="transmembrane region" description="Helical" evidence="4">
    <location>
        <begin position="374"/>
        <end position="393"/>
    </location>
</feature>
<feature type="transmembrane region" description="Helical" evidence="4">
    <location>
        <begin position="50"/>
        <end position="71"/>
    </location>
</feature>
<feature type="domain" description="Histidine kinase" evidence="5">
    <location>
        <begin position="584"/>
        <end position="768"/>
    </location>
</feature>
<dbReference type="InterPro" id="IPR005467">
    <property type="entry name" value="His_kinase_dom"/>
</dbReference>
<dbReference type="GO" id="GO:0016301">
    <property type="term" value="F:kinase activity"/>
    <property type="evidence" value="ECO:0007669"/>
    <property type="project" value="UniProtKB-KW"/>
</dbReference>
<keyword evidence="4" id="KW-1133">Transmembrane helix</keyword>
<evidence type="ECO:0000256" key="3">
    <source>
        <dbReference type="ARBA" id="ARBA00023012"/>
    </source>
</evidence>
<sequence>MSFIHPPPATTPAALDTERGLLDSARAPLGGEAAGRPAASRTAGWLRRHALLLAVLWITLAGVVATALSMARPWVGVQLGVVGDQVEVLAVHDRSPAQDAGLRPGMRLLAVTSLLDDASITLEPADLVENPDQLPSYAAWARFYERQDLLARLWGEPLVGLQVQAPEAAPVGIELAPAKERPFRALSNVFWFLFLVQAVSLLAAAWVLVVYPTQAATVCSSLAALMLSVLLSCAAVFSGRELALPAGLFHTLLFINHAASIGALLFLAGLLTNFPVRLPGAGWHKAAVAGVFGLWALANALWWLPSPNWASRGMLLAGVGLAFLQMARQWRASAAHTPERTLLRTLALPWGLALAALLGLQEGVLMFGGTPPVAQAWLFGLIFATSVGTALGLRGSRAFDLDDRAMQALLSLGAGIGTLVCYRLIQATEWLNDDLAMLVAVLLFGLTYVPLSSGVWGRSILRRGPTPRELTSGILALGLAPPGERLQHWANLLTQTLQVRQLGHEPPPAELRSALEPTVSANGQVLWVPPVAELPGFTLWARDRGGRLFSRGDRRLAQRLSELVVQTIQAHDAYVRGASDERERIADDLHDDLGAKLLSLVHASGQTDPAVSSQARQALEEMRLSVRNLKAQPLPVADVLADWRAETVSRLTAAGIEVDWDATLPDGMVLMPVRAGAQLTRVLREAVSNVIRHSGAGHCRVRLQVTEGDLQLEVEDNGRGLDTVALARSAGHGLPNIERRVRRLGGTHRFTTGSLGGTLLLVRVPLEPLRP</sequence>
<accession>A0A853IP42</accession>
<gene>
    <name evidence="6" type="ORF">H0I39_12570</name>
</gene>
<dbReference type="GO" id="GO:0000160">
    <property type="term" value="P:phosphorelay signal transduction system"/>
    <property type="evidence" value="ECO:0007669"/>
    <property type="project" value="UniProtKB-KW"/>
</dbReference>
<evidence type="ECO:0000313" key="7">
    <source>
        <dbReference type="Proteomes" id="UP000589716"/>
    </source>
</evidence>
<dbReference type="InterPro" id="IPR050482">
    <property type="entry name" value="Sensor_HK_TwoCompSys"/>
</dbReference>
<dbReference type="PROSITE" id="PS50109">
    <property type="entry name" value="HIS_KIN"/>
    <property type="match status" value="1"/>
</dbReference>
<evidence type="ECO:0000259" key="5">
    <source>
        <dbReference type="PROSITE" id="PS50109"/>
    </source>
</evidence>
<feature type="transmembrane region" description="Helical" evidence="4">
    <location>
        <begin position="249"/>
        <end position="271"/>
    </location>
</feature>
<dbReference type="SUPFAM" id="SSF50156">
    <property type="entry name" value="PDZ domain-like"/>
    <property type="match status" value="1"/>
</dbReference>
<organism evidence="6 7">
    <name type="scientific">Ottowia beijingensis</name>
    <dbReference type="NCBI Taxonomy" id="1207057"/>
    <lineage>
        <taxon>Bacteria</taxon>
        <taxon>Pseudomonadati</taxon>
        <taxon>Pseudomonadota</taxon>
        <taxon>Betaproteobacteria</taxon>
        <taxon>Burkholderiales</taxon>
        <taxon>Comamonadaceae</taxon>
        <taxon>Ottowia</taxon>
    </lineage>
</organism>
<feature type="transmembrane region" description="Helical" evidence="4">
    <location>
        <begin position="218"/>
        <end position="237"/>
    </location>
</feature>
<feature type="transmembrane region" description="Helical" evidence="4">
    <location>
        <begin position="309"/>
        <end position="327"/>
    </location>
</feature>
<dbReference type="SUPFAM" id="SSF55874">
    <property type="entry name" value="ATPase domain of HSP90 chaperone/DNA topoisomerase II/histidine kinase"/>
    <property type="match status" value="1"/>
</dbReference>
<feature type="transmembrane region" description="Helical" evidence="4">
    <location>
        <begin position="189"/>
        <end position="211"/>
    </location>
</feature>
<dbReference type="Gene3D" id="3.30.565.10">
    <property type="entry name" value="Histidine kinase-like ATPase, C-terminal domain"/>
    <property type="match status" value="1"/>
</dbReference>
<dbReference type="PANTHER" id="PTHR24421">
    <property type="entry name" value="NITRATE/NITRITE SENSOR PROTEIN NARX-RELATED"/>
    <property type="match status" value="1"/>
</dbReference>
<dbReference type="InterPro" id="IPR036034">
    <property type="entry name" value="PDZ_sf"/>
</dbReference>
<keyword evidence="2" id="KW-0418">Kinase</keyword>
<feature type="transmembrane region" description="Helical" evidence="4">
    <location>
        <begin position="283"/>
        <end position="303"/>
    </location>
</feature>
<dbReference type="CDD" id="cd16917">
    <property type="entry name" value="HATPase_UhpB-NarQ-NarX-like"/>
    <property type="match status" value="1"/>
</dbReference>
<keyword evidence="7" id="KW-1185">Reference proteome</keyword>
<name>A0A853IP42_9BURK</name>
<evidence type="ECO:0000313" key="6">
    <source>
        <dbReference type="EMBL" id="NZA02383.1"/>
    </source>
</evidence>